<sequence length="136" mass="15297">MKHCIKIISLSFIFLFILSCGNKNDPIENIEENARYEGTLNTTQNTRQLITNKCTLIVNEDSSINITIEGGNIYDDIVTISKEELTKVGDSSYTAEKDGKKYSFAFYDTYMNLTIINTDNSTSDGKLSKIDNRTEG</sequence>
<evidence type="ECO:0008006" key="3">
    <source>
        <dbReference type="Google" id="ProtNLM"/>
    </source>
</evidence>
<accession>A0A2U4EXQ9</accession>
<name>A0A2U4EXQ9_9SPIR</name>
<dbReference type="STRING" id="1289135.A966_02108"/>
<dbReference type="RefSeq" id="WP_008721858.1">
    <property type="nucleotide sequence ID" value="NZ_JH994110.1"/>
</dbReference>
<dbReference type="GeneID" id="66486887"/>
<reference evidence="1 2" key="1">
    <citation type="submission" date="2012-07" db="EMBL/GenBank/DDBJ databases">
        <title>Genome sequence of Brachyspira sp. 30446, isolated from a pig with mucohaemorrhagic colitis.</title>
        <authorList>
            <person name="Rubin J.E."/>
            <person name="Fernando C."/>
            <person name="Harding J.C.S."/>
            <person name="Hill J.E."/>
        </authorList>
    </citation>
    <scope>NUCLEOTIDE SEQUENCE [LARGE SCALE GENOMIC DNA]</scope>
    <source>
        <strain evidence="1 2">30446</strain>
    </source>
</reference>
<proteinExistence type="predicted"/>
<comment type="caution">
    <text evidence="1">The sequence shown here is derived from an EMBL/GenBank/DDBJ whole genome shotgun (WGS) entry which is preliminary data.</text>
</comment>
<organism evidence="1 2">
    <name type="scientific">Brachyspira hampsonii 30446</name>
    <dbReference type="NCBI Taxonomy" id="1289135"/>
    <lineage>
        <taxon>Bacteria</taxon>
        <taxon>Pseudomonadati</taxon>
        <taxon>Spirochaetota</taxon>
        <taxon>Spirochaetia</taxon>
        <taxon>Brachyspirales</taxon>
        <taxon>Brachyspiraceae</taxon>
        <taxon>Brachyspira</taxon>
    </lineage>
</organism>
<gene>
    <name evidence="1" type="ORF">A966_02108</name>
</gene>
<dbReference type="OrthoDB" id="308383at2"/>
<dbReference type="EMBL" id="ALNZ01000009">
    <property type="protein sequence ID" value="EKV58075.1"/>
    <property type="molecule type" value="Genomic_DNA"/>
</dbReference>
<dbReference type="AlphaFoldDB" id="A0A2U4EXQ9"/>
<protein>
    <recommendedName>
        <fullName evidence="3">Lipoprotein</fullName>
    </recommendedName>
</protein>
<evidence type="ECO:0000313" key="2">
    <source>
        <dbReference type="Proteomes" id="UP000011663"/>
    </source>
</evidence>
<dbReference type="Proteomes" id="UP000011663">
    <property type="component" value="Unassembled WGS sequence"/>
</dbReference>
<evidence type="ECO:0000313" key="1">
    <source>
        <dbReference type="EMBL" id="EKV58075.1"/>
    </source>
</evidence>
<dbReference type="PROSITE" id="PS51257">
    <property type="entry name" value="PROKAR_LIPOPROTEIN"/>
    <property type="match status" value="1"/>
</dbReference>